<proteinExistence type="predicted"/>
<dbReference type="Proteomes" id="UP001732700">
    <property type="component" value="Chromosome 3A"/>
</dbReference>
<sequence length="834" mass="89519">MPVSALPGLLLIVSLWGVGGAATTDTVTTGRPLSGGDARLVSNNGKFSLGFFQARAGSDWYLGIWFSAVPDLTTVWVANAANPVMDGAASPELAISANSDLAVFNRADQTITWSTNSSQGRTTNATTTTAVILNSGNLVLLDASSSNQPRNILWQSFDHPTDTLLPSAKLGRDKRTGLNRRLVSNKTPAGPPSPGAYCYEVDAAAPQLVLSLCDSATTYWTSGVWNGQYFADIPELSGNVPGFNLAFVYDSQEEYLQYNVTDESVVTRSIIDAGGQSRHQVWLDADRGWTTLYATPKAECDVYGTCGPNTVCSYSMLPLCACMKGFAVRSPEDWEQGDRTDGCVRDTPLNCTTATNTSAADYSGDKFYAMTGVSLPDKSQRSVQAAGSLAECAQACLNNCSCSAYSYGGQGCLVWTDALLNAKLQQANGGETLYLRLAASEVTSSVGSSRKRRVIVGVAVGGAIAAAAVLFVAALMVRSSRRRTKAKYGVQGGAGGGLVAFKYRDLRSATKNFSEKIGQGGFGSVFKGQLGERGTAAATDIAVKRLDGSFQGEKQFRAEVSSIGVVRHVNLVKLVGFCCDGDGRFLVYEHVPNRSLDIHLFPRSSHDGASHGALFLDWSARYRIAVGVARGLAYLHEACRDRIIHCDVKPQNILLDASLRPKIADFGMAKFVGRDFSRVLTTMRGTIGYLAPEWISGTPVTPKVDVYSYGMVLLELVSGTRNTGGGSWTDTSTDSGSGGHVEYFPVRASRKLVEGDVRSLLDERLRGEADLKEVERTCKVAFWCIQDDEADRPAMGQVVQILEGVLDLDSLPPLPRLLENIFMRPPSSENTSIF</sequence>
<accession>A0ACD5VC87</accession>
<keyword evidence="2" id="KW-1185">Reference proteome</keyword>
<evidence type="ECO:0000313" key="1">
    <source>
        <dbReference type="EnsemblPlants" id="AVESA.00010b.r2.3AG0413070.1.CDS.1"/>
    </source>
</evidence>
<organism evidence="1 2">
    <name type="scientific">Avena sativa</name>
    <name type="common">Oat</name>
    <dbReference type="NCBI Taxonomy" id="4498"/>
    <lineage>
        <taxon>Eukaryota</taxon>
        <taxon>Viridiplantae</taxon>
        <taxon>Streptophyta</taxon>
        <taxon>Embryophyta</taxon>
        <taxon>Tracheophyta</taxon>
        <taxon>Spermatophyta</taxon>
        <taxon>Magnoliopsida</taxon>
        <taxon>Liliopsida</taxon>
        <taxon>Poales</taxon>
        <taxon>Poaceae</taxon>
        <taxon>BOP clade</taxon>
        <taxon>Pooideae</taxon>
        <taxon>Poodae</taxon>
        <taxon>Poeae</taxon>
        <taxon>Poeae Chloroplast Group 1 (Aveneae type)</taxon>
        <taxon>Aveninae</taxon>
        <taxon>Avena</taxon>
    </lineage>
</organism>
<reference evidence="1" key="2">
    <citation type="submission" date="2025-09" db="UniProtKB">
        <authorList>
            <consortium name="EnsemblPlants"/>
        </authorList>
    </citation>
    <scope>IDENTIFICATION</scope>
</reference>
<name>A0ACD5VC87_AVESA</name>
<dbReference type="EnsemblPlants" id="AVESA.00010b.r2.3AG0413070.1">
    <property type="protein sequence ID" value="AVESA.00010b.r2.3AG0413070.1.CDS.1"/>
    <property type="gene ID" value="AVESA.00010b.r2.3AG0413070"/>
</dbReference>
<evidence type="ECO:0000313" key="2">
    <source>
        <dbReference type="Proteomes" id="UP001732700"/>
    </source>
</evidence>
<protein>
    <submittedName>
        <fullName evidence="1">Uncharacterized protein</fullName>
    </submittedName>
</protein>
<reference evidence="1" key="1">
    <citation type="submission" date="2021-05" db="EMBL/GenBank/DDBJ databases">
        <authorList>
            <person name="Scholz U."/>
            <person name="Mascher M."/>
            <person name="Fiebig A."/>
        </authorList>
    </citation>
    <scope>NUCLEOTIDE SEQUENCE [LARGE SCALE GENOMIC DNA]</scope>
</reference>